<reference evidence="2" key="1">
    <citation type="journal article" date="2023" name="G3 (Bethesda)">
        <title>A reference genome for the long-term kleptoplast-retaining sea slug Elysia crispata morphotype clarki.</title>
        <authorList>
            <person name="Eastman K.E."/>
            <person name="Pendleton A.L."/>
            <person name="Shaikh M.A."/>
            <person name="Suttiyut T."/>
            <person name="Ogas R."/>
            <person name="Tomko P."/>
            <person name="Gavelis G."/>
            <person name="Widhalm J.R."/>
            <person name="Wisecaver J.H."/>
        </authorList>
    </citation>
    <scope>NUCLEOTIDE SEQUENCE</scope>
    <source>
        <strain evidence="2">ECLA1</strain>
    </source>
</reference>
<protein>
    <submittedName>
        <fullName evidence="2">Uncharacterized protein</fullName>
    </submittedName>
</protein>
<dbReference type="AlphaFoldDB" id="A0AAE1A095"/>
<organism evidence="2 3">
    <name type="scientific">Elysia crispata</name>
    <name type="common">lettuce slug</name>
    <dbReference type="NCBI Taxonomy" id="231223"/>
    <lineage>
        <taxon>Eukaryota</taxon>
        <taxon>Metazoa</taxon>
        <taxon>Spiralia</taxon>
        <taxon>Lophotrochozoa</taxon>
        <taxon>Mollusca</taxon>
        <taxon>Gastropoda</taxon>
        <taxon>Heterobranchia</taxon>
        <taxon>Euthyneura</taxon>
        <taxon>Panpulmonata</taxon>
        <taxon>Sacoglossa</taxon>
        <taxon>Placobranchoidea</taxon>
        <taxon>Plakobranchidae</taxon>
        <taxon>Elysia</taxon>
    </lineage>
</organism>
<gene>
    <name evidence="2" type="ORF">RRG08_013143</name>
</gene>
<feature type="compositionally biased region" description="Basic residues" evidence="1">
    <location>
        <begin position="119"/>
        <end position="130"/>
    </location>
</feature>
<accession>A0AAE1A095</accession>
<evidence type="ECO:0000313" key="2">
    <source>
        <dbReference type="EMBL" id="KAK3778879.1"/>
    </source>
</evidence>
<sequence length="130" mass="14651">MYEQCVFEKKKKRELKRQVRVEVSTTGRDPWRRVSVNTADNNHDARALGSSLASLGRHSPAHSSARSPDNPLGMTAEEGKGVTRLSNVNQRKVSAEFAEHRESFNTRVSTPSPPVPCKQLRKKKKKSRIL</sequence>
<keyword evidence="3" id="KW-1185">Reference proteome</keyword>
<feature type="compositionally biased region" description="Basic and acidic residues" evidence="1">
    <location>
        <begin position="93"/>
        <end position="104"/>
    </location>
</feature>
<evidence type="ECO:0000313" key="3">
    <source>
        <dbReference type="Proteomes" id="UP001283361"/>
    </source>
</evidence>
<proteinExistence type="predicted"/>
<name>A0AAE1A095_9GAST</name>
<dbReference type="EMBL" id="JAWDGP010002895">
    <property type="protein sequence ID" value="KAK3778879.1"/>
    <property type="molecule type" value="Genomic_DNA"/>
</dbReference>
<dbReference type="Proteomes" id="UP001283361">
    <property type="component" value="Unassembled WGS sequence"/>
</dbReference>
<feature type="region of interest" description="Disordered" evidence="1">
    <location>
        <begin position="41"/>
        <end position="130"/>
    </location>
</feature>
<comment type="caution">
    <text evidence="2">The sequence shown here is derived from an EMBL/GenBank/DDBJ whole genome shotgun (WGS) entry which is preliminary data.</text>
</comment>
<evidence type="ECO:0000256" key="1">
    <source>
        <dbReference type="SAM" id="MobiDB-lite"/>
    </source>
</evidence>